<dbReference type="Gene3D" id="3.10.620.30">
    <property type="match status" value="1"/>
</dbReference>
<dbReference type="EMBL" id="UOFO01000072">
    <property type="protein sequence ID" value="VAW85436.1"/>
    <property type="molecule type" value="Genomic_DNA"/>
</dbReference>
<reference evidence="1" key="1">
    <citation type="submission" date="2018-06" db="EMBL/GenBank/DDBJ databases">
        <authorList>
            <person name="Zhirakovskaya E."/>
        </authorList>
    </citation>
    <scope>NUCLEOTIDE SEQUENCE</scope>
</reference>
<protein>
    <recommendedName>
        <fullName evidence="2">Transglutaminase-like domain-containing protein</fullName>
    </recommendedName>
</protein>
<name>A0A3B0ZXX2_9ZZZZ</name>
<dbReference type="AlphaFoldDB" id="A0A3B0ZXX2"/>
<evidence type="ECO:0000313" key="1">
    <source>
        <dbReference type="EMBL" id="VAW85436.1"/>
    </source>
</evidence>
<sequence length="500" mass="57456">MARNIRKKVNKYTICAVLFCTLALPGYTLAESEFEQWQNQQKTDFTEYQSALDRQFSQFLEQQWQEFELFQGLVRDTTPKPIHAPIALLRESNQDNKASNGNSTHSVTMNKLQETRENTAQPVTLPPLHSKKKHSLDAVLYIDFFGGQLALVHNNPELAIKLKSLPSESSIAQFWHDLSSTNYQPMIDQLQLQKQALRLNDWGYIQLVQQTATKLYGNHKSEVKLFSWFILSHSGYRARVSYNGNKTYLMVSAKTPFFSHSYLTYEGINYYVVSTDGNTRHVKKLYSYAGHTPKGKLDIDLSFNESPLLTPRVKIKRLKFTYKGKEYQVNAKYNRNIADYLKNYPSSELSIYFQAAMSKELETSLIQGLLKIIKGKSDLDAVNLILRFVQTSFSYQTDTEQFGREKYFFPEELFVYDYSDCEDRSVLFAYLVRILLGLGVIGIDYPGHVATAVHFKEKVEGSSYFYNGKKYIVSDPTYINAPVGKIMPQVANKKAKIIPI</sequence>
<organism evidence="1">
    <name type="scientific">hydrothermal vent metagenome</name>
    <dbReference type="NCBI Taxonomy" id="652676"/>
    <lineage>
        <taxon>unclassified sequences</taxon>
        <taxon>metagenomes</taxon>
        <taxon>ecological metagenomes</taxon>
    </lineage>
</organism>
<accession>A0A3B0ZXX2</accession>
<evidence type="ECO:0008006" key="2">
    <source>
        <dbReference type="Google" id="ProtNLM"/>
    </source>
</evidence>
<proteinExistence type="predicted"/>
<gene>
    <name evidence="1" type="ORF">MNBD_GAMMA16-189</name>
</gene>